<dbReference type="PANTHER" id="PTHR32060">
    <property type="entry name" value="TAIL-SPECIFIC PROTEASE"/>
    <property type="match status" value="1"/>
</dbReference>
<dbReference type="SMART" id="SM00245">
    <property type="entry name" value="TSPc"/>
    <property type="match status" value="1"/>
</dbReference>
<evidence type="ECO:0000259" key="1">
    <source>
        <dbReference type="SMART" id="SM00245"/>
    </source>
</evidence>
<dbReference type="Pfam" id="PF03572">
    <property type="entry name" value="Peptidase_S41"/>
    <property type="match status" value="1"/>
</dbReference>
<dbReference type="InterPro" id="IPR005151">
    <property type="entry name" value="Tail-specific_protease"/>
</dbReference>
<name>A0ABU8NRX5_9SPHI</name>
<evidence type="ECO:0000313" key="3">
    <source>
        <dbReference type="Proteomes" id="UP001378956"/>
    </source>
</evidence>
<dbReference type="RefSeq" id="WP_288882683.1">
    <property type="nucleotide sequence ID" value="NZ_CBFGNQ010000008.1"/>
</dbReference>
<reference evidence="2 3" key="1">
    <citation type="submission" date="2024-03" db="EMBL/GenBank/DDBJ databases">
        <title>Sequence of Lycoming College Course Isolates.</title>
        <authorList>
            <person name="Plotts O."/>
            <person name="Newman J."/>
        </authorList>
    </citation>
    <scope>NUCLEOTIDE SEQUENCE [LARGE SCALE GENOMIC DNA]</scope>
    <source>
        <strain evidence="2 3">CJB-3</strain>
    </source>
</reference>
<proteinExistence type="predicted"/>
<dbReference type="EMBL" id="JBBEUB010000008">
    <property type="protein sequence ID" value="MEJ2904881.1"/>
    <property type="molecule type" value="Genomic_DNA"/>
</dbReference>
<dbReference type="InterPro" id="IPR029045">
    <property type="entry name" value="ClpP/crotonase-like_dom_sf"/>
</dbReference>
<feature type="domain" description="Tail specific protease" evidence="1">
    <location>
        <begin position="188"/>
        <end position="443"/>
    </location>
</feature>
<dbReference type="Gene3D" id="3.30.750.44">
    <property type="match status" value="1"/>
</dbReference>
<protein>
    <submittedName>
        <fullName evidence="2">S41 family peptidase</fullName>
    </submittedName>
</protein>
<organism evidence="2 3">
    <name type="scientific">Pedobacter panaciterrae</name>
    <dbReference type="NCBI Taxonomy" id="363849"/>
    <lineage>
        <taxon>Bacteria</taxon>
        <taxon>Pseudomonadati</taxon>
        <taxon>Bacteroidota</taxon>
        <taxon>Sphingobacteriia</taxon>
        <taxon>Sphingobacteriales</taxon>
        <taxon>Sphingobacteriaceae</taxon>
        <taxon>Pedobacter</taxon>
    </lineage>
</organism>
<comment type="caution">
    <text evidence="2">The sequence shown here is derived from an EMBL/GenBank/DDBJ whole genome shotgun (WGS) entry which is preliminary data.</text>
</comment>
<keyword evidence="3" id="KW-1185">Reference proteome</keyword>
<dbReference type="Gene3D" id="3.90.226.10">
    <property type="entry name" value="2-enoyl-CoA Hydratase, Chain A, domain 1"/>
    <property type="match status" value="1"/>
</dbReference>
<sequence length="471" mass="53176">MKIIQFITVLLCLGQASIAQKIFTKSELKKDFSIIRAALQEAHPGLYRYRTKQQITTAFEQTESRLNKDMTELEFYRIVNPMIAYLADGHTKFHRQKRPDDHFAFFEQGYFPLKLHFRKDKAYILKSFSDPSFPYAGCELKSINGKAISEIKSLLFQNIFSDADGETFKYQELNQTFSGYYAEVLGDKNVFDIQLIDKTGKPKGISVRSAAATAFPRFIPLEPIYSLIYPSAKVALMRIPVFQEKEGLQKYEDFLASAFKNIKDKSINSLIIDLRDNEGGTDAFGFKLYAYLTAMPFRYYDRFTVAGKPDYSFSEYAWLPPELAYLKQFIVKKGNEYLFTQKEGLGLQTPQPNPYTGKLIVLVNGRSFSVTSEFAAIVKDNRRAMLVGEETGGGYTGNSSGGFAMVTLPNTKLGLDVPLLGYYMHLKNPTATAKGVPVELNINPTIQQILTGEDVVLRQALILAKSLPKSQ</sequence>
<evidence type="ECO:0000313" key="2">
    <source>
        <dbReference type="EMBL" id="MEJ2904881.1"/>
    </source>
</evidence>
<gene>
    <name evidence="2" type="ORF">WAE58_20720</name>
</gene>
<accession>A0ABU8NRX5</accession>
<dbReference type="SUPFAM" id="SSF52096">
    <property type="entry name" value="ClpP/crotonase"/>
    <property type="match status" value="1"/>
</dbReference>
<dbReference type="PANTHER" id="PTHR32060:SF30">
    <property type="entry name" value="CARBOXY-TERMINAL PROCESSING PROTEASE CTPA"/>
    <property type="match status" value="1"/>
</dbReference>
<dbReference type="Proteomes" id="UP001378956">
    <property type="component" value="Unassembled WGS sequence"/>
</dbReference>